<keyword evidence="2" id="KW-0539">Nucleus</keyword>
<feature type="domain" description="FAM192A/Fyv6 N-terminal" evidence="4">
    <location>
        <begin position="70"/>
        <end position="175"/>
    </location>
</feature>
<evidence type="ECO:0000313" key="6">
    <source>
        <dbReference type="Proteomes" id="UP000059188"/>
    </source>
</evidence>
<gene>
    <name evidence="5" type="ORF">RSOLAG1IB_09338</name>
</gene>
<dbReference type="PANTHER" id="PTHR13495">
    <property type="entry name" value="NEFA-INTERACTING NUCLEAR PROTEIN NIP30"/>
    <property type="match status" value="1"/>
</dbReference>
<feature type="compositionally biased region" description="Low complexity" evidence="3">
    <location>
        <begin position="188"/>
        <end position="200"/>
    </location>
</feature>
<feature type="region of interest" description="Disordered" evidence="3">
    <location>
        <begin position="159"/>
        <end position="302"/>
    </location>
</feature>
<accession>A0A0B7FQZ3</accession>
<dbReference type="OrthoDB" id="75720at2759"/>
<evidence type="ECO:0000313" key="5">
    <source>
        <dbReference type="EMBL" id="CEL60080.1"/>
    </source>
</evidence>
<sequence length="302" mass="33728">MWLSPEPSEVLVESIITRLELGLSQPGAYLTLRSLDRNQLQHRHQLCYMDEFEANPLTSLSATGSVASRFVTQSEIDSAKERREEQWKAAYARLGQEPPPRPTEDPEYDGRSLYERLQANKTAKQEQWEEKNKLSNQFRALEEDEIHFLDSLIDEKVVKERKRKDEENEELKNFREAVSQREAQQVVTSPSAPPSSTSKPAPKPTIPVPAKTQTKKNQKALLKGAIVRKPSAPASGSTKSPTKPPALLKPPEAPTLTASPDTQPPPKPADEATPSKKRSELSIAEVPGEAVEELQSAKRQKI</sequence>
<dbReference type="InterPro" id="IPR019331">
    <property type="entry name" value="FAM192A/Fyv6_N"/>
</dbReference>
<dbReference type="GO" id="GO:0005634">
    <property type="term" value="C:nucleus"/>
    <property type="evidence" value="ECO:0007669"/>
    <property type="project" value="UniProtKB-SubCell"/>
</dbReference>
<evidence type="ECO:0000256" key="3">
    <source>
        <dbReference type="SAM" id="MobiDB-lite"/>
    </source>
</evidence>
<proteinExistence type="predicted"/>
<feature type="compositionally biased region" description="Basic and acidic residues" evidence="3">
    <location>
        <begin position="268"/>
        <end position="280"/>
    </location>
</feature>
<comment type="subcellular location">
    <subcellularLocation>
        <location evidence="1">Nucleus</location>
    </subcellularLocation>
</comment>
<organism evidence="5 6">
    <name type="scientific">Thanatephorus cucumeris (strain AG1-IB / isolate 7/3/14)</name>
    <name type="common">Lettuce bottom rot fungus</name>
    <name type="synonym">Rhizoctonia solani</name>
    <dbReference type="NCBI Taxonomy" id="1108050"/>
    <lineage>
        <taxon>Eukaryota</taxon>
        <taxon>Fungi</taxon>
        <taxon>Dikarya</taxon>
        <taxon>Basidiomycota</taxon>
        <taxon>Agaricomycotina</taxon>
        <taxon>Agaricomycetes</taxon>
        <taxon>Cantharellales</taxon>
        <taxon>Ceratobasidiaceae</taxon>
        <taxon>Rhizoctonia</taxon>
        <taxon>Rhizoctonia solani AG-1</taxon>
    </lineage>
</organism>
<dbReference type="AlphaFoldDB" id="A0A0B7FQZ3"/>
<evidence type="ECO:0000256" key="1">
    <source>
        <dbReference type="ARBA" id="ARBA00004123"/>
    </source>
</evidence>
<protein>
    <submittedName>
        <fullName evidence="5">Protein FAM192A</fullName>
    </submittedName>
</protein>
<dbReference type="EMBL" id="LN679141">
    <property type="protein sequence ID" value="CEL60080.1"/>
    <property type="molecule type" value="Genomic_DNA"/>
</dbReference>
<dbReference type="Pfam" id="PF10187">
    <property type="entry name" value="FAM192A_Fyv6_N"/>
    <property type="match status" value="1"/>
</dbReference>
<name>A0A0B7FQZ3_THACB</name>
<evidence type="ECO:0000256" key="2">
    <source>
        <dbReference type="ARBA" id="ARBA00023242"/>
    </source>
</evidence>
<dbReference type="Proteomes" id="UP000059188">
    <property type="component" value="Unassembled WGS sequence"/>
</dbReference>
<dbReference type="InterPro" id="IPR039845">
    <property type="entry name" value="FAM192A"/>
</dbReference>
<dbReference type="PANTHER" id="PTHR13495:SF0">
    <property type="entry name" value="PSME3-INTERACTING PROTEIN"/>
    <property type="match status" value="1"/>
</dbReference>
<evidence type="ECO:0000259" key="4">
    <source>
        <dbReference type="Pfam" id="PF10187"/>
    </source>
</evidence>
<feature type="compositionally biased region" description="Pro residues" evidence="3">
    <location>
        <begin position="242"/>
        <end position="253"/>
    </location>
</feature>
<keyword evidence="6" id="KW-1185">Reference proteome</keyword>
<dbReference type="STRING" id="1108050.A0A0B7FQZ3"/>
<feature type="compositionally biased region" description="Basic and acidic residues" evidence="3">
    <location>
        <begin position="159"/>
        <end position="179"/>
    </location>
</feature>
<reference evidence="5 6" key="1">
    <citation type="submission" date="2014-11" db="EMBL/GenBank/DDBJ databases">
        <authorList>
            <person name="Wibberg Daniel"/>
        </authorList>
    </citation>
    <scope>NUCLEOTIDE SEQUENCE [LARGE SCALE GENOMIC DNA]</scope>
    <source>
        <strain evidence="5">Rhizoctonia solani AG1-IB 7/3/14</strain>
    </source>
</reference>